<proteinExistence type="predicted"/>
<name>A0A2G1VY22_9BACT</name>
<evidence type="ECO:0000313" key="1">
    <source>
        <dbReference type="EMBL" id="PHQ31631.1"/>
    </source>
</evidence>
<accession>A0A2G1VY22</accession>
<evidence type="ECO:0000313" key="2">
    <source>
        <dbReference type="Proteomes" id="UP000225740"/>
    </source>
</evidence>
<sequence>MTFDGKLIENGRIQFRSVSGGRRSFSAAIEAGEYAMETATGPMTVEVRASRLIEGKFDTSNPDELTPKGEMYIPQKYNSRTELTVDVPSGGDTLDFDLLDS</sequence>
<gene>
    <name evidence="1" type="ORF">CEE69_30055</name>
</gene>
<protein>
    <submittedName>
        <fullName evidence="1">Uncharacterized protein</fullName>
    </submittedName>
</protein>
<dbReference type="EMBL" id="NIZW01000044">
    <property type="protein sequence ID" value="PHQ31631.1"/>
    <property type="molecule type" value="Genomic_DNA"/>
</dbReference>
<dbReference type="Proteomes" id="UP000225740">
    <property type="component" value="Unassembled WGS sequence"/>
</dbReference>
<dbReference type="AlphaFoldDB" id="A0A2G1VY22"/>
<dbReference type="OrthoDB" id="287681at2"/>
<organism evidence="1 2">
    <name type="scientific">Rhodopirellula bahusiensis</name>
    <dbReference type="NCBI Taxonomy" id="2014065"/>
    <lineage>
        <taxon>Bacteria</taxon>
        <taxon>Pseudomonadati</taxon>
        <taxon>Planctomycetota</taxon>
        <taxon>Planctomycetia</taxon>
        <taxon>Pirellulales</taxon>
        <taxon>Pirellulaceae</taxon>
        <taxon>Rhodopirellula</taxon>
    </lineage>
</organism>
<reference evidence="1 2" key="1">
    <citation type="submission" date="2017-06" db="EMBL/GenBank/DDBJ databases">
        <title>Description of Rhodopirellula bahusiensis sp. nov.</title>
        <authorList>
            <person name="Kizina J."/>
            <person name="Harder J."/>
        </authorList>
    </citation>
    <scope>NUCLEOTIDE SEQUENCE [LARGE SCALE GENOMIC DNA]</scope>
    <source>
        <strain evidence="1 2">SWK21</strain>
    </source>
</reference>
<keyword evidence="2" id="KW-1185">Reference proteome</keyword>
<comment type="caution">
    <text evidence="1">The sequence shown here is derived from an EMBL/GenBank/DDBJ whole genome shotgun (WGS) entry which is preliminary data.</text>
</comment>